<dbReference type="Proteomes" id="UP000826722">
    <property type="component" value="Chromosome"/>
</dbReference>
<dbReference type="EMBL" id="AP024110">
    <property type="protein sequence ID" value="BCM24767.1"/>
    <property type="molecule type" value="Genomic_DNA"/>
</dbReference>
<accession>A0A8D5FZ46</accession>
<keyword evidence="1" id="KW-0812">Transmembrane</keyword>
<dbReference type="AlphaFoldDB" id="A0A8D5FZ46"/>
<keyword evidence="3" id="KW-1185">Reference proteome</keyword>
<gene>
    <name evidence="2" type="ORF">ZMTM_10260</name>
</gene>
<organism evidence="2 3">
    <name type="scientific">Methyloradius palustris</name>
    <dbReference type="NCBI Taxonomy" id="2778876"/>
    <lineage>
        <taxon>Bacteria</taxon>
        <taxon>Pseudomonadati</taxon>
        <taxon>Pseudomonadota</taxon>
        <taxon>Betaproteobacteria</taxon>
        <taxon>Nitrosomonadales</taxon>
        <taxon>Methylophilaceae</taxon>
        <taxon>Methyloradius</taxon>
    </lineage>
</organism>
<sequence>MFVVVGLAAIACSYIFIEIIQSMGQIVGAAKIGGLAASILSIIAFWLFGGYCLRMGLLIPRQTVIFDKVHRQMVYIARTPLLGVREIKYEFDAISKIEVVANVSEDDDTSYSVVVAVLPAKSIVMGVFHDQAQAENTLHQIRQAVGYVA</sequence>
<dbReference type="KEGG" id="mpau:ZMTM_10260"/>
<evidence type="ECO:0000313" key="2">
    <source>
        <dbReference type="EMBL" id="BCM24767.1"/>
    </source>
</evidence>
<proteinExistence type="predicted"/>
<evidence type="ECO:0000256" key="1">
    <source>
        <dbReference type="SAM" id="Phobius"/>
    </source>
</evidence>
<keyword evidence="1" id="KW-0472">Membrane</keyword>
<keyword evidence="1" id="KW-1133">Transmembrane helix</keyword>
<protein>
    <submittedName>
        <fullName evidence="2">Uncharacterized protein</fullName>
    </submittedName>
</protein>
<name>A0A8D5FZ46_9PROT</name>
<feature type="transmembrane region" description="Helical" evidence="1">
    <location>
        <begin position="33"/>
        <end position="53"/>
    </location>
</feature>
<evidence type="ECO:0000313" key="3">
    <source>
        <dbReference type="Proteomes" id="UP000826722"/>
    </source>
</evidence>
<reference evidence="2" key="1">
    <citation type="journal article" date="2021" name="Arch. Microbiol.">
        <title>Methyloradius palustris gen. nov., sp. nov., a methanol-oxidizing bacterium isolated from snow.</title>
        <authorList>
            <person name="Miyadera T."/>
            <person name="Kojima H."/>
            <person name="Fukui M."/>
        </authorList>
    </citation>
    <scope>NUCLEOTIDE SEQUENCE</scope>
    <source>
        <strain evidence="2">Zm11</strain>
    </source>
</reference>